<reference evidence="1 2" key="1">
    <citation type="submission" date="2020-04" db="EMBL/GenBank/DDBJ databases">
        <authorList>
            <person name="Yoon J."/>
        </authorList>
    </citation>
    <scope>NUCLEOTIDE SEQUENCE [LARGE SCALE GENOMIC DNA]</scope>
    <source>
        <strain evidence="1 2">KMU-115</strain>
    </source>
</reference>
<dbReference type="Gene3D" id="1.10.490.110">
    <property type="entry name" value="Uncharacterized conserved protein DUF2267"/>
    <property type="match status" value="1"/>
</dbReference>
<dbReference type="Pfam" id="PF10025">
    <property type="entry name" value="DUF2267"/>
    <property type="match status" value="1"/>
</dbReference>
<accession>A0A7X6GXZ2</accession>
<dbReference type="InterPro" id="IPR018727">
    <property type="entry name" value="DUF2267"/>
</dbReference>
<dbReference type="AlphaFoldDB" id="A0A7X6GXZ2"/>
<evidence type="ECO:0000313" key="1">
    <source>
        <dbReference type="EMBL" id="NKX43346.1"/>
    </source>
</evidence>
<protein>
    <submittedName>
        <fullName evidence="1">DUF2267 domain-containing protein</fullName>
    </submittedName>
</protein>
<evidence type="ECO:0000313" key="2">
    <source>
        <dbReference type="Proteomes" id="UP000526408"/>
    </source>
</evidence>
<dbReference type="Proteomes" id="UP000526408">
    <property type="component" value="Unassembled WGS sequence"/>
</dbReference>
<organism evidence="1 2">
    <name type="scientific">Roseicyclus persicicus</name>
    <dbReference type="NCBI Taxonomy" id="2650661"/>
    <lineage>
        <taxon>Bacteria</taxon>
        <taxon>Pseudomonadati</taxon>
        <taxon>Pseudomonadota</taxon>
        <taxon>Alphaproteobacteria</taxon>
        <taxon>Rhodobacterales</taxon>
        <taxon>Roseobacteraceae</taxon>
        <taxon>Roseicyclus</taxon>
    </lineage>
</organism>
<dbReference type="EMBL" id="JAAZQQ010000001">
    <property type="protein sequence ID" value="NKX43346.1"/>
    <property type="molecule type" value="Genomic_DNA"/>
</dbReference>
<dbReference type="RefSeq" id="WP_168621717.1">
    <property type="nucleotide sequence ID" value="NZ_JAAZQQ010000001.1"/>
</dbReference>
<comment type="caution">
    <text evidence="1">The sequence shown here is derived from an EMBL/GenBank/DDBJ whole genome shotgun (WGS) entry which is preliminary data.</text>
</comment>
<keyword evidence="2" id="KW-1185">Reference proteome</keyword>
<proteinExistence type="predicted"/>
<dbReference type="InterPro" id="IPR038282">
    <property type="entry name" value="DUF2267_sf"/>
</dbReference>
<gene>
    <name evidence="1" type="ORF">HCU73_01990</name>
</gene>
<name>A0A7X6GXZ2_9RHOB</name>
<sequence>MPMPWTFRHGDREWRRFLGDIREVMGTPSDNVAYTTAEGAFRAFRARLTVAEVARFAQILPAMPRALFLEGWEPAPPRPWADATIYLAEIQALRADHNFATDRAREAVAVALNRAVGPERLARALDGIGPGARAFWAVEGYSAAELAAHGF</sequence>